<evidence type="ECO:0000256" key="1">
    <source>
        <dbReference type="SAM" id="MobiDB-lite"/>
    </source>
</evidence>
<evidence type="ECO:0000313" key="2">
    <source>
        <dbReference type="EMBL" id="CAB93687.1"/>
    </source>
</evidence>
<reference evidence="2" key="1">
    <citation type="submission" date="2000-03" db="EMBL/GenBank/DDBJ databases">
        <title>An upstream element of the TamS1 gene is a site of DNA - protein interactions during differentiation to the merozoite in Theileria annulata.</title>
        <authorList>
            <person name="Shiels B.R."/>
            <person name="Fox M."/>
            <person name="McKellar S."/>
            <person name="Kinnaird J."/>
            <person name="Swan D.G."/>
        </authorList>
    </citation>
    <scope>NUCLEOTIDE SEQUENCE</scope>
    <source>
        <strain evidence="2">Ankara</strain>
    </source>
</reference>
<feature type="compositionally biased region" description="Basic residues" evidence="1">
    <location>
        <begin position="137"/>
        <end position="149"/>
    </location>
</feature>
<gene>
    <name evidence="2" type="primary">ms1con/orf2</name>
</gene>
<name>Q9NFN4_THEAN</name>
<feature type="compositionally biased region" description="Polar residues" evidence="1">
    <location>
        <begin position="11"/>
        <end position="20"/>
    </location>
</feature>
<feature type="region of interest" description="Disordered" evidence="1">
    <location>
        <begin position="125"/>
        <end position="186"/>
    </location>
</feature>
<dbReference type="EMBL" id="AJ276654">
    <property type="protein sequence ID" value="CAB93687.1"/>
    <property type="molecule type" value="Genomic_DNA"/>
</dbReference>
<accession>Q9NFN4</accession>
<feature type="compositionally biased region" description="Polar residues" evidence="1">
    <location>
        <begin position="150"/>
        <end position="169"/>
    </location>
</feature>
<feature type="compositionally biased region" description="Low complexity" evidence="1">
    <location>
        <begin position="235"/>
        <end position="253"/>
    </location>
</feature>
<feature type="region of interest" description="Disordered" evidence="1">
    <location>
        <begin position="1"/>
        <end position="20"/>
    </location>
</feature>
<sequence length="303" mass="34262">MFKPNVMVESPTVSESNWMDNKSDGYNEAELTTAIDTLNHSILSDRTRDDRLTIKQYVSDKLSQPFLDLTNYKDNSLLLQESLTNKLDERLVGQLESRLTNQLENTLSNQLENTLSDQLEPTIHETLTSDLSPLAEKRKKDRYPRRKKPTSTSSNAQTVNTNQPNINAKSQKDKKDRLFTNSDPTKTPMTFQLHNLQTLQRLPLLLVFLNSLLTLKMINFPPREQAPVGLVDPVTGPSPTTGTRMRTGGTPQTKNHKITQSIQRKIHTNGNISKVSLSINISKTLSRIPLKLINLFDIISTLN</sequence>
<proteinExistence type="predicted"/>
<dbReference type="VEuPathDB" id="PiroplasmaDB:TA17060"/>
<protein>
    <submittedName>
        <fullName evidence="2">Ms1orf2 protein</fullName>
    </submittedName>
</protein>
<dbReference type="AlphaFoldDB" id="Q9NFN4"/>
<feature type="region of interest" description="Disordered" evidence="1">
    <location>
        <begin position="229"/>
        <end position="255"/>
    </location>
</feature>
<organism evidence="2">
    <name type="scientific">Theileria annulata</name>
    <dbReference type="NCBI Taxonomy" id="5874"/>
    <lineage>
        <taxon>Eukaryota</taxon>
        <taxon>Sar</taxon>
        <taxon>Alveolata</taxon>
        <taxon>Apicomplexa</taxon>
        <taxon>Aconoidasida</taxon>
        <taxon>Piroplasmida</taxon>
        <taxon>Theileriidae</taxon>
        <taxon>Theileria</taxon>
    </lineage>
</organism>